<reference evidence="11 12" key="1">
    <citation type="journal article" date="2016" name="Nat. Commun.">
        <title>Thousands of microbial genomes shed light on interconnected biogeochemical processes in an aquifer system.</title>
        <authorList>
            <person name="Anantharaman K."/>
            <person name="Brown C.T."/>
            <person name="Hug L.A."/>
            <person name="Sharon I."/>
            <person name="Castelle C.J."/>
            <person name="Probst A.J."/>
            <person name="Thomas B.C."/>
            <person name="Singh A."/>
            <person name="Wilkins M.J."/>
            <person name="Karaoz U."/>
            <person name="Brodie E.L."/>
            <person name="Williams K.H."/>
            <person name="Hubbard S.S."/>
            <person name="Banfield J.F."/>
        </authorList>
    </citation>
    <scope>NUCLEOTIDE SEQUENCE [LARGE SCALE GENOMIC DNA]</scope>
</reference>
<keyword evidence="4 9" id="KW-0028">Amino-acid biosynthesis</keyword>
<organism evidence="11 12">
    <name type="scientific">candidate division WOR-1 bacterium RIFOXYB2_FULL_36_35</name>
    <dbReference type="NCBI Taxonomy" id="1802578"/>
    <lineage>
        <taxon>Bacteria</taxon>
        <taxon>Bacillati</taxon>
        <taxon>Saganbacteria</taxon>
    </lineage>
</organism>
<evidence type="ECO:0000259" key="10">
    <source>
        <dbReference type="Pfam" id="PF00218"/>
    </source>
</evidence>
<evidence type="ECO:0000256" key="1">
    <source>
        <dbReference type="ARBA" id="ARBA00001633"/>
    </source>
</evidence>
<dbReference type="EC" id="4.1.1.48" evidence="9"/>
<sequence length="254" mass="28366">MILDEIVLTKKSEIETLKKSLRATDLENSHVLRNFKSAICEKDKISLIAEIKKASPSAGVIVKNFDPVLIAKQYEQAGVAAISVLTDKNYFQGEIGFLKQVKEATKLPVFRKDFIIDESQLIESRISGADAVLLIARILEEKQLKRLLEKCEELKLQTLVETHDERDIEKALACDCDIIGINNRDLDTLRVDFENSLKLSSKYPELKSKVLVSESGISSSSQIKELKSAGFSAVLIGESLLTARNIAEKIKELF</sequence>
<evidence type="ECO:0000256" key="2">
    <source>
        <dbReference type="ARBA" id="ARBA00004696"/>
    </source>
</evidence>
<dbReference type="Pfam" id="PF00218">
    <property type="entry name" value="IGPS"/>
    <property type="match status" value="1"/>
</dbReference>
<evidence type="ECO:0000256" key="9">
    <source>
        <dbReference type="HAMAP-Rule" id="MF_00134"/>
    </source>
</evidence>
<evidence type="ECO:0000256" key="6">
    <source>
        <dbReference type="ARBA" id="ARBA00022822"/>
    </source>
</evidence>
<accession>A0A1F4S5M4</accession>
<evidence type="ECO:0000313" key="12">
    <source>
        <dbReference type="Proteomes" id="UP000177905"/>
    </source>
</evidence>
<dbReference type="FunFam" id="3.20.20.70:FF:000024">
    <property type="entry name" value="Indole-3-glycerol phosphate synthase"/>
    <property type="match status" value="1"/>
</dbReference>
<dbReference type="InterPro" id="IPR045186">
    <property type="entry name" value="Indole-3-glycerol_P_synth"/>
</dbReference>
<dbReference type="GO" id="GO:0000162">
    <property type="term" value="P:L-tryptophan biosynthetic process"/>
    <property type="evidence" value="ECO:0007669"/>
    <property type="project" value="UniProtKB-UniRule"/>
</dbReference>
<dbReference type="PROSITE" id="PS00614">
    <property type="entry name" value="IGPS"/>
    <property type="match status" value="1"/>
</dbReference>
<protein>
    <recommendedName>
        <fullName evidence="9">Indole-3-glycerol phosphate synthase</fullName>
        <shortName evidence="9">IGPS</shortName>
        <ecNumber evidence="9">4.1.1.48</ecNumber>
    </recommendedName>
</protein>
<evidence type="ECO:0000256" key="7">
    <source>
        <dbReference type="ARBA" id="ARBA00023141"/>
    </source>
</evidence>
<comment type="catalytic activity">
    <reaction evidence="1 9">
        <text>1-(2-carboxyphenylamino)-1-deoxy-D-ribulose 5-phosphate + H(+) = (1S,2R)-1-C-(indol-3-yl)glycerol 3-phosphate + CO2 + H2O</text>
        <dbReference type="Rhea" id="RHEA:23476"/>
        <dbReference type="ChEBI" id="CHEBI:15377"/>
        <dbReference type="ChEBI" id="CHEBI:15378"/>
        <dbReference type="ChEBI" id="CHEBI:16526"/>
        <dbReference type="ChEBI" id="CHEBI:58613"/>
        <dbReference type="ChEBI" id="CHEBI:58866"/>
        <dbReference type="EC" id="4.1.1.48"/>
    </reaction>
</comment>
<evidence type="ECO:0000256" key="8">
    <source>
        <dbReference type="ARBA" id="ARBA00023239"/>
    </source>
</evidence>
<dbReference type="UniPathway" id="UPA00035">
    <property type="reaction ID" value="UER00043"/>
</dbReference>
<dbReference type="PANTHER" id="PTHR22854:SF2">
    <property type="entry name" value="INDOLE-3-GLYCEROL-PHOSPHATE SYNTHASE"/>
    <property type="match status" value="1"/>
</dbReference>
<gene>
    <name evidence="9" type="primary">trpC</name>
    <name evidence="11" type="ORF">A2290_05300</name>
</gene>
<evidence type="ECO:0000256" key="5">
    <source>
        <dbReference type="ARBA" id="ARBA00022793"/>
    </source>
</evidence>
<dbReference type="EMBL" id="MEUA01000017">
    <property type="protein sequence ID" value="OGC15738.1"/>
    <property type="molecule type" value="Genomic_DNA"/>
</dbReference>
<evidence type="ECO:0000313" key="11">
    <source>
        <dbReference type="EMBL" id="OGC15738.1"/>
    </source>
</evidence>
<dbReference type="SUPFAM" id="SSF51366">
    <property type="entry name" value="Ribulose-phoshate binding barrel"/>
    <property type="match status" value="1"/>
</dbReference>
<dbReference type="InterPro" id="IPR011060">
    <property type="entry name" value="RibuloseP-bd_barrel"/>
</dbReference>
<comment type="similarity">
    <text evidence="3 9">Belongs to the TrpC family.</text>
</comment>
<dbReference type="Proteomes" id="UP000177905">
    <property type="component" value="Unassembled WGS sequence"/>
</dbReference>
<keyword evidence="5 9" id="KW-0210">Decarboxylase</keyword>
<dbReference type="InterPro" id="IPR001468">
    <property type="entry name" value="Indole-3-GlycerolPSynthase_CS"/>
</dbReference>
<keyword evidence="8 9" id="KW-0456">Lyase</keyword>
<dbReference type="NCBIfam" id="NF001377">
    <property type="entry name" value="PRK00278.2-4"/>
    <property type="match status" value="1"/>
</dbReference>
<dbReference type="GO" id="GO:0004425">
    <property type="term" value="F:indole-3-glycerol-phosphate synthase activity"/>
    <property type="evidence" value="ECO:0007669"/>
    <property type="project" value="UniProtKB-UniRule"/>
</dbReference>
<dbReference type="CDD" id="cd00331">
    <property type="entry name" value="IGPS"/>
    <property type="match status" value="1"/>
</dbReference>
<evidence type="ECO:0000256" key="4">
    <source>
        <dbReference type="ARBA" id="ARBA00022605"/>
    </source>
</evidence>
<keyword evidence="7 9" id="KW-0057">Aromatic amino acid biosynthesis</keyword>
<feature type="domain" description="Indole-3-glycerol phosphate synthase" evidence="10">
    <location>
        <begin position="3"/>
        <end position="253"/>
    </location>
</feature>
<dbReference type="GO" id="GO:0004640">
    <property type="term" value="F:phosphoribosylanthranilate isomerase activity"/>
    <property type="evidence" value="ECO:0007669"/>
    <property type="project" value="TreeGrafter"/>
</dbReference>
<dbReference type="PANTHER" id="PTHR22854">
    <property type="entry name" value="TRYPTOPHAN BIOSYNTHESIS PROTEIN"/>
    <property type="match status" value="1"/>
</dbReference>
<dbReference type="InterPro" id="IPR013785">
    <property type="entry name" value="Aldolase_TIM"/>
</dbReference>
<proteinExistence type="inferred from homology"/>
<dbReference type="AlphaFoldDB" id="A0A1F4S5M4"/>
<dbReference type="InterPro" id="IPR013798">
    <property type="entry name" value="Indole-3-glycerol_P_synth_dom"/>
</dbReference>
<dbReference type="HAMAP" id="MF_00134_B">
    <property type="entry name" value="IGPS_B"/>
    <property type="match status" value="1"/>
</dbReference>
<dbReference type="HAMAP" id="MF_00134_A">
    <property type="entry name" value="IGPS_A"/>
    <property type="match status" value="1"/>
</dbReference>
<evidence type="ECO:0000256" key="3">
    <source>
        <dbReference type="ARBA" id="ARBA00008737"/>
    </source>
</evidence>
<keyword evidence="6 9" id="KW-0822">Tryptophan biosynthesis</keyword>
<comment type="caution">
    <text evidence="11">The sequence shown here is derived from an EMBL/GenBank/DDBJ whole genome shotgun (WGS) entry which is preliminary data.</text>
</comment>
<name>A0A1F4S5M4_UNCSA</name>
<dbReference type="Gene3D" id="3.20.20.70">
    <property type="entry name" value="Aldolase class I"/>
    <property type="match status" value="1"/>
</dbReference>
<comment type="pathway">
    <text evidence="2 9">Amino-acid biosynthesis; L-tryptophan biosynthesis; L-tryptophan from chorismate: step 4/5.</text>
</comment>